<keyword evidence="3" id="KW-1185">Reference proteome</keyword>
<dbReference type="EMBL" id="BGPR01064722">
    <property type="protein sequence ID" value="GBO39650.1"/>
    <property type="molecule type" value="Genomic_DNA"/>
</dbReference>
<dbReference type="AlphaFoldDB" id="A0A4Y2WT64"/>
<organism evidence="2 3">
    <name type="scientific">Araneus ventricosus</name>
    <name type="common">Orbweaver spider</name>
    <name type="synonym">Epeira ventricosa</name>
    <dbReference type="NCBI Taxonomy" id="182803"/>
    <lineage>
        <taxon>Eukaryota</taxon>
        <taxon>Metazoa</taxon>
        <taxon>Ecdysozoa</taxon>
        <taxon>Arthropoda</taxon>
        <taxon>Chelicerata</taxon>
        <taxon>Arachnida</taxon>
        <taxon>Araneae</taxon>
        <taxon>Araneomorphae</taxon>
        <taxon>Entelegynae</taxon>
        <taxon>Araneoidea</taxon>
        <taxon>Araneidae</taxon>
        <taxon>Araneus</taxon>
    </lineage>
</organism>
<proteinExistence type="predicted"/>
<feature type="signal peptide" evidence="1">
    <location>
        <begin position="1"/>
        <end position="20"/>
    </location>
</feature>
<evidence type="ECO:0000313" key="3">
    <source>
        <dbReference type="Proteomes" id="UP000499080"/>
    </source>
</evidence>
<evidence type="ECO:0000256" key="1">
    <source>
        <dbReference type="SAM" id="SignalP"/>
    </source>
</evidence>
<name>A0A4Y2WT64_ARAVE</name>
<protein>
    <submittedName>
        <fullName evidence="2">Uncharacterized protein</fullName>
    </submittedName>
</protein>
<evidence type="ECO:0000313" key="2">
    <source>
        <dbReference type="EMBL" id="GBO39650.1"/>
    </source>
</evidence>
<comment type="caution">
    <text evidence="2">The sequence shown here is derived from an EMBL/GenBank/DDBJ whole genome shotgun (WGS) entry which is preliminary data.</text>
</comment>
<reference evidence="2 3" key="1">
    <citation type="journal article" date="2019" name="Sci. Rep.">
        <title>Orb-weaving spider Araneus ventricosus genome elucidates the spidroin gene catalogue.</title>
        <authorList>
            <person name="Kono N."/>
            <person name="Nakamura H."/>
            <person name="Ohtoshi R."/>
            <person name="Moran D.A.P."/>
            <person name="Shinohara A."/>
            <person name="Yoshida Y."/>
            <person name="Fujiwara M."/>
            <person name="Mori M."/>
            <person name="Tomita M."/>
            <person name="Arakawa K."/>
        </authorList>
    </citation>
    <scope>NUCLEOTIDE SEQUENCE [LARGE SCALE GENOMIC DNA]</scope>
</reference>
<feature type="chain" id="PRO_5021261022" evidence="1">
    <location>
        <begin position="21"/>
        <end position="128"/>
    </location>
</feature>
<accession>A0A4Y2WT64</accession>
<sequence length="128" mass="14142">MRLLSCKIRIIFFVIKTLHTINNVGSVAPSKSLYPDCKLLSGILEQCGQRGQLSTHYGTFLLYVTGCRFAGTHLLATRGSTLLLGEAIMTALPRALMVEEIDGDGLMHVSFYLSSFLLEAVSFYSEDF</sequence>
<dbReference type="Proteomes" id="UP000499080">
    <property type="component" value="Unassembled WGS sequence"/>
</dbReference>
<gene>
    <name evidence="2" type="ORF">AVEN_248432_1</name>
</gene>
<keyword evidence="1" id="KW-0732">Signal</keyword>